<dbReference type="RefSeq" id="WP_123615449.1">
    <property type="nucleotide sequence ID" value="NZ_CP039396.1"/>
</dbReference>
<evidence type="ECO:0000313" key="2">
    <source>
        <dbReference type="Proteomes" id="UP000297149"/>
    </source>
</evidence>
<sequence>MADNYLEKRMEEYRAGKLAPKSRVVVHAAGAKREPGDFTLSFPKLNAVVIGGPTELAGMLVRIFRGVDASVALCHSDSKRCTPLAQASGCRYYPFDPADVSKLERVIDDVTARWGGADAVVDLRGVEDEAEGDEAAALAELVMIHAHPKFDFVRRTDIEFDE</sequence>
<organism evidence="1 2">
    <name type="scientific">Duncaniella dubosii</name>
    <dbReference type="NCBI Taxonomy" id="2518971"/>
    <lineage>
        <taxon>Bacteria</taxon>
        <taxon>Pseudomonadati</taxon>
        <taxon>Bacteroidota</taxon>
        <taxon>Bacteroidia</taxon>
        <taxon>Bacteroidales</taxon>
        <taxon>Muribaculaceae</taxon>
        <taxon>Duncaniella</taxon>
    </lineage>
</organism>
<dbReference type="KEGG" id="ddb:E7747_01965"/>
<dbReference type="Gene3D" id="3.40.50.720">
    <property type="entry name" value="NAD(P)-binding Rossmann-like Domain"/>
    <property type="match status" value="1"/>
</dbReference>
<accession>A0A4P7W022</accession>
<dbReference type="EMBL" id="CP039396">
    <property type="protein sequence ID" value="QCD41179.1"/>
    <property type="molecule type" value="Genomic_DNA"/>
</dbReference>
<dbReference type="SUPFAM" id="SSF51735">
    <property type="entry name" value="NAD(P)-binding Rossmann-fold domains"/>
    <property type="match status" value="1"/>
</dbReference>
<keyword evidence="2" id="KW-1185">Reference proteome</keyword>
<dbReference type="Proteomes" id="UP000297149">
    <property type="component" value="Chromosome"/>
</dbReference>
<protein>
    <submittedName>
        <fullName evidence="1">Uncharacterized protein</fullName>
    </submittedName>
</protein>
<name>A0A4P7W022_9BACT</name>
<dbReference type="AlphaFoldDB" id="A0A4P7W022"/>
<evidence type="ECO:0000313" key="1">
    <source>
        <dbReference type="EMBL" id="QCD41179.1"/>
    </source>
</evidence>
<dbReference type="InterPro" id="IPR036291">
    <property type="entry name" value="NAD(P)-bd_dom_sf"/>
</dbReference>
<gene>
    <name evidence="1" type="ORF">E7747_01965</name>
</gene>
<reference evidence="2" key="1">
    <citation type="submission" date="2019-02" db="EMBL/GenBank/DDBJ databases">
        <title>Isolation and identification of novel species under the genus Muribaculum.</title>
        <authorList>
            <person name="Miyake S."/>
            <person name="Ding Y."/>
            <person name="Low A."/>
            <person name="Soh M."/>
            <person name="Seedorf H."/>
        </authorList>
    </citation>
    <scope>NUCLEOTIDE SEQUENCE [LARGE SCALE GENOMIC DNA]</scope>
    <source>
        <strain evidence="2">H5</strain>
    </source>
</reference>
<proteinExistence type="predicted"/>